<organism evidence="1">
    <name type="scientific">Yersinia enterocolitica W22703</name>
    <dbReference type="NCBI Taxonomy" id="913028"/>
    <lineage>
        <taxon>Bacteria</taxon>
        <taxon>Pseudomonadati</taxon>
        <taxon>Pseudomonadota</taxon>
        <taxon>Gammaproteobacteria</taxon>
        <taxon>Enterobacterales</taxon>
        <taxon>Yersiniaceae</taxon>
        <taxon>Yersinia</taxon>
    </lineage>
</organism>
<evidence type="ECO:0000313" key="1">
    <source>
        <dbReference type="EMBL" id="CBX71499.1"/>
    </source>
</evidence>
<proteinExistence type="predicted"/>
<reference evidence="1" key="1">
    <citation type="journal article" date="2011" name="BMC Genomics">
        <title>Shotgun sequencing of Yersinia enterocolitica strain W22703 (biotype 2, serotype O:9): genomic evidence for oscillation between invertebrates and mammals.</title>
        <authorList>
            <person name="Fuchs T.M."/>
            <person name="Brandt K."/>
            <person name="Starke M."/>
            <person name="Rattei T."/>
        </authorList>
    </citation>
    <scope>NUCLEOTIDE SEQUENCE</scope>
</reference>
<sequence length="55" mass="6467">MPNLNQSKILLQLDNVSRWFISGEERVRVLKILISPFTAAKWWRLSAHQVPVNQH</sequence>
<name>F4N091_YEREN</name>
<gene>
    <name evidence="1" type="ORF">YEW_BE05870</name>
</gene>
<accession>F4N091</accession>
<dbReference type="AlphaFoldDB" id="F4N091"/>
<protein>
    <submittedName>
        <fullName evidence="1">Uncharacterized protein</fullName>
    </submittedName>
</protein>
<dbReference type="EMBL" id="FR718601">
    <property type="protein sequence ID" value="CBX71499.1"/>
    <property type="molecule type" value="Genomic_DNA"/>
</dbReference>